<accession>A0A6C0EN85</accession>
<evidence type="ECO:0000256" key="2">
    <source>
        <dbReference type="SAM" id="Phobius"/>
    </source>
</evidence>
<protein>
    <submittedName>
        <fullName evidence="3">Uncharacterized protein</fullName>
    </submittedName>
</protein>
<evidence type="ECO:0000256" key="1">
    <source>
        <dbReference type="SAM" id="MobiDB-lite"/>
    </source>
</evidence>
<feature type="transmembrane region" description="Helical" evidence="2">
    <location>
        <begin position="21"/>
        <end position="40"/>
    </location>
</feature>
<feature type="transmembrane region" description="Helical" evidence="2">
    <location>
        <begin position="52"/>
        <end position="82"/>
    </location>
</feature>
<reference evidence="3" key="1">
    <citation type="journal article" date="2020" name="Nature">
        <title>Giant virus diversity and host interactions through global metagenomics.</title>
        <authorList>
            <person name="Schulz F."/>
            <person name="Roux S."/>
            <person name="Paez-Espino D."/>
            <person name="Jungbluth S."/>
            <person name="Walsh D.A."/>
            <person name="Denef V.J."/>
            <person name="McMahon K.D."/>
            <person name="Konstantinidis K.T."/>
            <person name="Eloe-Fadrosh E.A."/>
            <person name="Kyrpides N.C."/>
            <person name="Woyke T."/>
        </authorList>
    </citation>
    <scope>NUCLEOTIDE SEQUENCE</scope>
    <source>
        <strain evidence="3">GVMAG-M-3300009068-24</strain>
    </source>
</reference>
<keyword evidence="2" id="KW-0812">Transmembrane</keyword>
<feature type="region of interest" description="Disordered" evidence="1">
    <location>
        <begin position="92"/>
        <end position="151"/>
    </location>
</feature>
<dbReference type="EMBL" id="MN738882">
    <property type="protein sequence ID" value="QHT29769.1"/>
    <property type="molecule type" value="Genomic_DNA"/>
</dbReference>
<dbReference type="AlphaFoldDB" id="A0A6C0EN85"/>
<evidence type="ECO:0000313" key="3">
    <source>
        <dbReference type="EMBL" id="QHT29769.1"/>
    </source>
</evidence>
<proteinExistence type="predicted"/>
<keyword evidence="2" id="KW-1133">Transmembrane helix</keyword>
<keyword evidence="2" id="KW-0472">Membrane</keyword>
<organism evidence="3">
    <name type="scientific">viral metagenome</name>
    <dbReference type="NCBI Taxonomy" id="1070528"/>
    <lineage>
        <taxon>unclassified sequences</taxon>
        <taxon>metagenomes</taxon>
        <taxon>organismal metagenomes</taxon>
    </lineage>
</organism>
<sequence length="216" mass="23728">MKFPSFLKGGAAMLENTQKGILYNRWVLYFVVVVTFFNLVTHALHGNLVTPLLFVLVALVTSFFSKNMIIILVMGIGFANLLTYQTRRNPWSDEVGTEGKDKEGMTDQAGMTDGGDGADTEGGAEGTEQAPKTSADLDVENPLGKPLPNKKQYKDRKQEFDFIRKKYGELVKIQDELMKNVGSLEGSMANMDHLVSDVKKNLDSIKGSLPSAEASS</sequence>
<name>A0A6C0EN85_9ZZZZ</name>